<dbReference type="InterPro" id="IPR024385">
    <property type="entry name" value="DUF3854"/>
</dbReference>
<gene>
    <name evidence="3" type="ORF">ETAA1_26190</name>
</gene>
<dbReference type="InterPro" id="IPR034154">
    <property type="entry name" value="TOPRIM_DnaG/twinkle"/>
</dbReference>
<dbReference type="EMBL" id="CP036273">
    <property type="protein sequence ID" value="QDU20662.1"/>
    <property type="molecule type" value="Genomic_DNA"/>
</dbReference>
<dbReference type="AlphaFoldDB" id="A0A517XT45"/>
<dbReference type="Proteomes" id="UP000319576">
    <property type="component" value="Chromosome"/>
</dbReference>
<dbReference type="KEGG" id="uli:ETAA1_26190"/>
<reference evidence="3 4" key="1">
    <citation type="submission" date="2019-02" db="EMBL/GenBank/DDBJ databases">
        <title>Deep-cultivation of Planctomycetes and their phenomic and genomic characterization uncovers novel biology.</title>
        <authorList>
            <person name="Wiegand S."/>
            <person name="Jogler M."/>
            <person name="Boedeker C."/>
            <person name="Pinto D."/>
            <person name="Vollmers J."/>
            <person name="Rivas-Marin E."/>
            <person name="Kohn T."/>
            <person name="Peeters S.H."/>
            <person name="Heuer A."/>
            <person name="Rast P."/>
            <person name="Oberbeckmann S."/>
            <person name="Bunk B."/>
            <person name="Jeske O."/>
            <person name="Meyerdierks A."/>
            <person name="Storesund J.E."/>
            <person name="Kallscheuer N."/>
            <person name="Luecker S."/>
            <person name="Lage O.M."/>
            <person name="Pohl T."/>
            <person name="Merkel B.J."/>
            <person name="Hornburger P."/>
            <person name="Mueller R.-W."/>
            <person name="Bruemmer F."/>
            <person name="Labrenz M."/>
            <person name="Spormann A.M."/>
            <person name="Op den Camp H."/>
            <person name="Overmann J."/>
            <person name="Amann R."/>
            <person name="Jetten M.S.M."/>
            <person name="Mascher T."/>
            <person name="Medema M.H."/>
            <person name="Devos D.P."/>
            <person name="Kaster A.-K."/>
            <person name="Ovreas L."/>
            <person name="Rohde M."/>
            <person name="Galperin M.Y."/>
            <person name="Jogler C."/>
        </authorList>
    </citation>
    <scope>NUCLEOTIDE SEQUENCE [LARGE SCALE GENOMIC DNA]</scope>
    <source>
        <strain evidence="3 4">ETA_A1</strain>
    </source>
</reference>
<evidence type="ECO:0000256" key="1">
    <source>
        <dbReference type="SAM" id="MobiDB-lite"/>
    </source>
</evidence>
<dbReference type="Pfam" id="PF12965">
    <property type="entry name" value="DUF3854"/>
    <property type="match status" value="1"/>
</dbReference>
<evidence type="ECO:0000259" key="2">
    <source>
        <dbReference type="Pfam" id="PF12965"/>
    </source>
</evidence>
<dbReference type="CDD" id="cd01029">
    <property type="entry name" value="TOPRIM_primases"/>
    <property type="match status" value="1"/>
</dbReference>
<proteinExistence type="predicted"/>
<feature type="compositionally biased region" description="Basic and acidic residues" evidence="1">
    <location>
        <begin position="834"/>
        <end position="846"/>
    </location>
</feature>
<feature type="domain" description="DUF3854" evidence="2">
    <location>
        <begin position="131"/>
        <end position="256"/>
    </location>
</feature>
<name>A0A517XT45_9BACT</name>
<sequence length="846" mass="92028">MIPPNRPGDNPVSLTPGHRADLAKSGLTDATIIAAGLHSILDSSRVRELLGDYLSRTTANKMGACLAFPYLDAAGEPMTFANGDGTQHPFVRLKPSAPRTDKKNKDRKIKYESPAAGPCRAYLPPWTRAALADPTVALLITEGEKKALCADQHGLPCVGLGGVWAWQKKRDRDADGKGTGPRELIPDLDGVAWPGRKVFITFDSDLTDKLDVQWAEYHLADVLRQCGADVRVVRLPAEPDGSKNGLDDYLVLHGPDELRKLVAAAVAPARPTGGDDRPKIIIGTDQYRVNAEAIAALAAGANVYQRGNMLVRAVRTETDPDPNAVVRRPPGSPVVRPLPPPLLRELFTRCARWVQLRGKPEKQEEVPAHPPEWCVSAVHVRERWPGIRHLEAVVDHPVILRDGTILGANGYDPRSQLLVSVPAGLRITVPDRPTPADLAAAVAAIDDVIQNFPFEKPEHRAAWFAGLLTPLAWFAFDGPAPLLLIDGNTRGCGKGLLADVIALIVTGRRFPVMSYTADKEELRKKITSLAMEGERLVLLDNLAGAVGNDVLDMALTADRWKDRVLGVNKVFDGPLNVAWYATGNNVQLHADTSRRCSHCRIETQHERPELRDDVKYKDLRAHVREYRGPLLSAALTILRGWFAAGTPRHNLAPWGSFEGWSGVVREAVVFAGLPDPGETRLALQTTADRDAMTMSAMIDAMERMDPDRKGLTAAGIIDAVRKPSDRPPEWFEDLKSAVEELCGKLDGRVLGYRFRAFARRNFGGRMIDRAPGVSSNNSARWIVKSVGGPARAGSSPVSPASPAPAPTGDAGDTGDDPAQPGNAKGAKPTRRRFKNDDREHDQRGAK</sequence>
<feature type="region of interest" description="Disordered" evidence="1">
    <location>
        <begin position="787"/>
        <end position="846"/>
    </location>
</feature>
<organism evidence="3 4">
    <name type="scientific">Urbifossiella limnaea</name>
    <dbReference type="NCBI Taxonomy" id="2528023"/>
    <lineage>
        <taxon>Bacteria</taxon>
        <taxon>Pseudomonadati</taxon>
        <taxon>Planctomycetota</taxon>
        <taxon>Planctomycetia</taxon>
        <taxon>Gemmatales</taxon>
        <taxon>Gemmataceae</taxon>
        <taxon>Urbifossiella</taxon>
    </lineage>
</organism>
<evidence type="ECO:0000313" key="4">
    <source>
        <dbReference type="Proteomes" id="UP000319576"/>
    </source>
</evidence>
<dbReference type="OrthoDB" id="123525at2"/>
<keyword evidence="4" id="KW-1185">Reference proteome</keyword>
<feature type="compositionally biased region" description="Low complexity" evidence="1">
    <location>
        <begin position="787"/>
        <end position="798"/>
    </location>
</feature>
<feature type="compositionally biased region" description="Low complexity" evidence="1">
    <location>
        <begin position="806"/>
        <end position="821"/>
    </location>
</feature>
<protein>
    <recommendedName>
        <fullName evidence="2">DUF3854 domain-containing protein</fullName>
    </recommendedName>
</protein>
<evidence type="ECO:0000313" key="3">
    <source>
        <dbReference type="EMBL" id="QDU20662.1"/>
    </source>
</evidence>
<accession>A0A517XT45</accession>